<evidence type="ECO:0000313" key="7">
    <source>
        <dbReference type="EMBL" id="MFD1782532.1"/>
    </source>
</evidence>
<accession>A0ABW4MX21</accession>
<dbReference type="InterPro" id="IPR001029">
    <property type="entry name" value="Flagellin_N"/>
</dbReference>
<sequence length="274" mass="29160">MLSVNTNVWAMSALATLNAINRELAVVQQRITTGLRVASAKDDPSTWAIAQMQRSELGGLKQVSLSIQRGQAVVDVAMMAGENISDLVLQMKDKAVAAMDFPAGSTERAAVNEEYLSLRRRIDQIANTSDFNGINLISAGGSDSVQALADTKGGRISVAHVDLSTTGSALSGLPTDLTGTVDSTTIEALSTGLSNVNSALGRLGTGHKALQTHLEYVGKLQDTMEASIGRLVDADLAKESARWQALQVRQQLAIMALSMANRQPSIILQLFQQR</sequence>
<dbReference type="Proteomes" id="UP001597237">
    <property type="component" value="Unassembled WGS sequence"/>
</dbReference>
<dbReference type="PANTHER" id="PTHR42792">
    <property type="entry name" value="FLAGELLIN"/>
    <property type="match status" value="1"/>
</dbReference>
<reference evidence="8" key="1">
    <citation type="journal article" date="2019" name="Int. J. Syst. Evol. Microbiol.">
        <title>The Global Catalogue of Microorganisms (GCM) 10K type strain sequencing project: providing services to taxonomists for standard genome sequencing and annotation.</title>
        <authorList>
            <consortium name="The Broad Institute Genomics Platform"/>
            <consortium name="The Broad Institute Genome Sequencing Center for Infectious Disease"/>
            <person name="Wu L."/>
            <person name="Ma J."/>
        </authorList>
    </citation>
    <scope>NUCLEOTIDE SEQUENCE [LARGE SCALE GENOMIC DNA]</scope>
    <source>
        <strain evidence="8">DFY28</strain>
    </source>
</reference>
<dbReference type="Pfam" id="PF00700">
    <property type="entry name" value="Flagellin_C"/>
    <property type="match status" value="1"/>
</dbReference>
<keyword evidence="7" id="KW-0969">Cilium</keyword>
<keyword evidence="3 4" id="KW-0975">Bacterial flagellum</keyword>
<comment type="subunit">
    <text evidence="2">In C.crescentus, the flagellar filament is composed of multiple flagellins of 29 kDa; 27 kDa and 25 kDa.</text>
</comment>
<feature type="domain" description="Flagellin N-terminal" evidence="5">
    <location>
        <begin position="4"/>
        <end position="138"/>
    </location>
</feature>
<comment type="function">
    <text evidence="4">Flagellin is the subunit protein which polymerizes to form the filaments of bacterial flagella.</text>
</comment>
<keyword evidence="7" id="KW-0966">Cell projection</keyword>
<name>A0ABW4MX21_9CAUL</name>
<comment type="similarity">
    <text evidence="1 4">Belongs to the bacterial flagellin family.</text>
</comment>
<keyword evidence="7" id="KW-0282">Flagellum</keyword>
<evidence type="ECO:0000313" key="8">
    <source>
        <dbReference type="Proteomes" id="UP001597237"/>
    </source>
</evidence>
<keyword evidence="4" id="KW-0964">Secreted</keyword>
<evidence type="ECO:0000256" key="3">
    <source>
        <dbReference type="ARBA" id="ARBA00023143"/>
    </source>
</evidence>
<evidence type="ECO:0000256" key="4">
    <source>
        <dbReference type="RuleBase" id="RU362073"/>
    </source>
</evidence>
<comment type="subcellular location">
    <subcellularLocation>
        <location evidence="4">Secreted</location>
    </subcellularLocation>
    <subcellularLocation>
        <location evidence="4">Bacterial flagellum</location>
    </subcellularLocation>
</comment>
<dbReference type="InterPro" id="IPR046358">
    <property type="entry name" value="Flagellin_C"/>
</dbReference>
<gene>
    <name evidence="7" type="ORF">ACFSC0_03930</name>
</gene>
<dbReference type="EMBL" id="JBHUEY010000001">
    <property type="protein sequence ID" value="MFD1782532.1"/>
    <property type="molecule type" value="Genomic_DNA"/>
</dbReference>
<dbReference type="RefSeq" id="WP_377280415.1">
    <property type="nucleotide sequence ID" value="NZ_JBHRSI010000001.1"/>
</dbReference>
<comment type="caution">
    <text evidence="7">The sequence shown here is derived from an EMBL/GenBank/DDBJ whole genome shotgun (WGS) entry which is preliminary data.</text>
</comment>
<evidence type="ECO:0000259" key="5">
    <source>
        <dbReference type="Pfam" id="PF00669"/>
    </source>
</evidence>
<dbReference type="SUPFAM" id="SSF64518">
    <property type="entry name" value="Phase 1 flagellin"/>
    <property type="match status" value="1"/>
</dbReference>
<dbReference type="Gene3D" id="1.20.1330.10">
    <property type="entry name" value="f41 fragment of flagellin, N-terminal domain"/>
    <property type="match status" value="1"/>
</dbReference>
<protein>
    <recommendedName>
        <fullName evidence="4">Flagellin</fullName>
    </recommendedName>
</protein>
<organism evidence="7 8">
    <name type="scientific">Phenylobacterium terrae</name>
    <dbReference type="NCBI Taxonomy" id="2665495"/>
    <lineage>
        <taxon>Bacteria</taxon>
        <taxon>Pseudomonadati</taxon>
        <taxon>Pseudomonadota</taxon>
        <taxon>Alphaproteobacteria</taxon>
        <taxon>Caulobacterales</taxon>
        <taxon>Caulobacteraceae</taxon>
        <taxon>Phenylobacterium</taxon>
    </lineage>
</organism>
<evidence type="ECO:0000256" key="1">
    <source>
        <dbReference type="ARBA" id="ARBA00005709"/>
    </source>
</evidence>
<keyword evidence="8" id="KW-1185">Reference proteome</keyword>
<dbReference type="Pfam" id="PF00669">
    <property type="entry name" value="Flagellin_N"/>
    <property type="match status" value="1"/>
</dbReference>
<evidence type="ECO:0000256" key="2">
    <source>
        <dbReference type="ARBA" id="ARBA00011829"/>
    </source>
</evidence>
<proteinExistence type="inferred from homology"/>
<dbReference type="PRINTS" id="PR00207">
    <property type="entry name" value="FLAGELLIN"/>
</dbReference>
<feature type="domain" description="Flagellin C-terminal" evidence="6">
    <location>
        <begin position="188"/>
        <end position="271"/>
    </location>
</feature>
<dbReference type="InterPro" id="IPR001492">
    <property type="entry name" value="Flagellin"/>
</dbReference>
<dbReference type="PANTHER" id="PTHR42792:SF2">
    <property type="entry name" value="FLAGELLIN"/>
    <property type="match status" value="1"/>
</dbReference>
<evidence type="ECO:0000259" key="6">
    <source>
        <dbReference type="Pfam" id="PF00700"/>
    </source>
</evidence>